<dbReference type="Proteomes" id="UP000502092">
    <property type="component" value="Segment"/>
</dbReference>
<reference evidence="2 3" key="1">
    <citation type="submission" date="2020-03" db="EMBL/GenBank/DDBJ databases">
        <authorList>
            <person name="Ni P."/>
            <person name="Yin Y."/>
        </authorList>
    </citation>
    <scope>NUCLEOTIDE SEQUENCE [LARGE SCALE GENOMIC DNA]</scope>
</reference>
<evidence type="ECO:0000313" key="3">
    <source>
        <dbReference type="Proteomes" id="UP000502092"/>
    </source>
</evidence>
<name>A0A6H0X9M6_9CAUD</name>
<dbReference type="Pfam" id="PF11195">
    <property type="entry name" value="Tad2-like"/>
    <property type="match status" value="1"/>
</dbReference>
<proteinExistence type="predicted"/>
<sequence>MNFGNALESLKAGRKISREGWNGKGMFIVLMPALYLPPFNTQDTMRKVNDRTAKHIGEDTPLDSQPYIAMFTAEQKWQPGWVASQADILAEDWVVHDE</sequence>
<dbReference type="EMBL" id="MT135026">
    <property type="protein sequence ID" value="QIW91117.1"/>
    <property type="molecule type" value="Genomic_DNA"/>
</dbReference>
<feature type="domain" description="Thoeris anti-defense 2-like" evidence="1">
    <location>
        <begin position="1"/>
        <end position="95"/>
    </location>
</feature>
<organism evidence="2 3">
    <name type="scientific">Vibrio phage V09</name>
    <dbReference type="NCBI Taxonomy" id="2724327"/>
    <lineage>
        <taxon>Viruses</taxon>
        <taxon>Duplodnaviria</taxon>
        <taxon>Heunggongvirae</taxon>
        <taxon>Uroviricota</taxon>
        <taxon>Caudoviricetes</taxon>
        <taxon>Pantevenvirales</taxon>
        <taxon>Straboviridae</taxon>
        <taxon>Schizotequatrovirus</taxon>
        <taxon>Schizotequatrovirus KVP40</taxon>
    </lineage>
</organism>
<accession>A0A6H0X9M6</accession>
<gene>
    <name evidence="2" type="ORF">COHAPHLL_00281</name>
</gene>
<dbReference type="InterPro" id="IPR021361">
    <property type="entry name" value="Tad2-like_dom"/>
</dbReference>
<protein>
    <recommendedName>
        <fullName evidence="1">Thoeris anti-defense 2-like domain-containing protein</fullName>
    </recommendedName>
</protein>
<evidence type="ECO:0000313" key="2">
    <source>
        <dbReference type="EMBL" id="QIW91117.1"/>
    </source>
</evidence>
<evidence type="ECO:0000259" key="1">
    <source>
        <dbReference type="Pfam" id="PF11195"/>
    </source>
</evidence>